<evidence type="ECO:0000313" key="3">
    <source>
        <dbReference type="Proteomes" id="UP000504607"/>
    </source>
</evidence>
<proteinExistence type="predicted"/>
<dbReference type="GeneID" id="105053579"/>
<dbReference type="InterPro" id="IPR007700">
    <property type="entry name" value="DUF668"/>
</dbReference>
<dbReference type="PANTHER" id="PTHR31371:SF2">
    <property type="entry name" value="PLANT_PROTEIN (DUF668)"/>
    <property type="match status" value="1"/>
</dbReference>
<keyword evidence="3" id="KW-1185">Reference proteome</keyword>
<evidence type="ECO:0000259" key="1">
    <source>
        <dbReference type="Pfam" id="PF05003"/>
    </source>
</evidence>
<dbReference type="InParanoid" id="A0A6I9RV50"/>
<dbReference type="Pfam" id="PF05003">
    <property type="entry name" value="DUF668"/>
    <property type="match status" value="1"/>
</dbReference>
<dbReference type="OrthoDB" id="2018987at2759"/>
<dbReference type="InterPro" id="IPR021864">
    <property type="entry name" value="DUF3475"/>
</dbReference>
<dbReference type="AlphaFoldDB" id="A0A6I9RV50"/>
<name>A0A6I9RV50_ELAGV</name>
<feature type="domain" description="DUF668" evidence="1">
    <location>
        <begin position="387"/>
        <end position="475"/>
    </location>
</feature>
<protein>
    <submittedName>
        <fullName evidence="4">Uncharacterized protein LOC105053579</fullName>
    </submittedName>
</protein>
<dbReference type="RefSeq" id="XP_010933095.1">
    <property type="nucleotide sequence ID" value="XM_010934793.3"/>
</dbReference>
<evidence type="ECO:0000313" key="4">
    <source>
        <dbReference type="RefSeq" id="XP_010933095.1"/>
    </source>
</evidence>
<dbReference type="PANTHER" id="PTHR31371">
    <property type="entry name" value="BNAC09G50660D PROTEIN"/>
    <property type="match status" value="1"/>
</dbReference>
<evidence type="ECO:0000259" key="2">
    <source>
        <dbReference type="Pfam" id="PF11961"/>
    </source>
</evidence>
<feature type="domain" description="DUF3475" evidence="2">
    <location>
        <begin position="46"/>
        <end position="102"/>
    </location>
</feature>
<reference evidence="4" key="1">
    <citation type="submission" date="2025-08" db="UniProtKB">
        <authorList>
            <consortium name="RefSeq"/>
        </authorList>
    </citation>
    <scope>IDENTIFICATION</scope>
</reference>
<dbReference type="Proteomes" id="UP000504607">
    <property type="component" value="Chromosome 11"/>
</dbReference>
<sequence length="551" mass="62166">MVAEPWIHKMRTAFSLENSSATARKKKEVSQPPQDGGAAVSSTVGILSFEVANAMSRAVNLYRSLSDSEIARLRSQTFASHAVRYLVSANEPYLLSLALAEKLEDLNRVAAIASRLGRRCSHPALLGFEHVYSDLLASRIDPAALGFLSKDMDGTVRKMERFVSSTAALYTELEVLTELEQSAKKFPPTPVHEETRRAFEQKIRWQRRDVRHLRDASLWNQTYDKVVLLLAQAVCTIYSRIRHVFGESVLGLDCLVSDQSRQLSGQIIPSGHCAAHSGLLQSDASEGKSQKIPQMGAEADSGVNFHRDGLRQWASPGRLFMECLNLGTSLSWKISDDHFENRSCHSRFGTGAIIPFSDEQGPNRSVKIRRSRYGLKSRLTKLAPPSTVGGSALALHYANIVIIIEKLLRYPLLVGEEVRDDLYQMLPSSLRLALRRSLKSFVKNLAIYDAPLAHDWKEAIEKTLSWLAPMAHNMIQWQTERNFEQQQIVLRENVLLLQTLYFADREKTEAAICELLVGLNYICRYEQQKNALLDCTSSVDFDDRVEWHMQY</sequence>
<dbReference type="Pfam" id="PF11961">
    <property type="entry name" value="DUF3475"/>
    <property type="match status" value="1"/>
</dbReference>
<accession>A0A6I9RV50</accession>
<dbReference type="KEGG" id="egu:105053579"/>
<dbReference type="GO" id="GO:0045927">
    <property type="term" value="P:positive regulation of growth"/>
    <property type="evidence" value="ECO:0007669"/>
    <property type="project" value="InterPro"/>
</dbReference>
<organism evidence="3 4">
    <name type="scientific">Elaeis guineensis var. tenera</name>
    <name type="common">Oil palm</name>
    <dbReference type="NCBI Taxonomy" id="51953"/>
    <lineage>
        <taxon>Eukaryota</taxon>
        <taxon>Viridiplantae</taxon>
        <taxon>Streptophyta</taxon>
        <taxon>Embryophyta</taxon>
        <taxon>Tracheophyta</taxon>
        <taxon>Spermatophyta</taxon>
        <taxon>Magnoliopsida</taxon>
        <taxon>Liliopsida</taxon>
        <taxon>Arecaceae</taxon>
        <taxon>Arecoideae</taxon>
        <taxon>Cocoseae</taxon>
        <taxon>Elaeidinae</taxon>
        <taxon>Elaeis</taxon>
    </lineage>
</organism>
<gene>
    <name evidence="4" type="primary">LOC105053579</name>
</gene>